<evidence type="ECO:0000256" key="2">
    <source>
        <dbReference type="RuleBase" id="RU364116"/>
    </source>
</evidence>
<keyword evidence="2" id="KW-0411">Iron-sulfur</keyword>
<organism evidence="4 5">
    <name type="scientific">Ichthyobacterium seriolicida</name>
    <dbReference type="NCBI Taxonomy" id="242600"/>
    <lineage>
        <taxon>Bacteria</taxon>
        <taxon>Pseudomonadati</taxon>
        <taxon>Bacteroidota</taxon>
        <taxon>Flavobacteriia</taxon>
        <taxon>Flavobacteriales</taxon>
        <taxon>Ichthyobacteriaceae</taxon>
        <taxon>Ichthyobacterium</taxon>
    </lineage>
</organism>
<dbReference type="PROSITE" id="PS51918">
    <property type="entry name" value="RADICAL_SAM"/>
    <property type="match status" value="1"/>
</dbReference>
<dbReference type="Pfam" id="PF04055">
    <property type="entry name" value="Radical_SAM"/>
    <property type="match status" value="1"/>
</dbReference>
<accession>A0A1J1EAG2</accession>
<dbReference type="InterPro" id="IPR007197">
    <property type="entry name" value="rSAM"/>
</dbReference>
<dbReference type="SFLD" id="SFLDF00288">
    <property type="entry name" value="HemN-like__clustered_with_nucl"/>
    <property type="match status" value="1"/>
</dbReference>
<protein>
    <recommendedName>
        <fullName evidence="2">Heme chaperone HemW</fullName>
    </recommendedName>
</protein>
<dbReference type="NCBIfam" id="TIGR00539">
    <property type="entry name" value="hemN_rel"/>
    <property type="match status" value="1"/>
</dbReference>
<dbReference type="InterPro" id="IPR034505">
    <property type="entry name" value="Coproporphyrinogen-III_oxidase"/>
</dbReference>
<reference evidence="4 5" key="1">
    <citation type="submission" date="2014-03" db="EMBL/GenBank/DDBJ databases">
        <title>complete genome sequence of Flavobacteriaceae bacterium JBKA-6.</title>
        <authorList>
            <person name="Takano T."/>
            <person name="Nakamura Y."/>
            <person name="Takuma S."/>
            <person name="Yasuike M."/>
            <person name="Matsuyama T."/>
            <person name="Sakai T."/>
            <person name="Fujiwara A."/>
            <person name="Kimoto K."/>
            <person name="Fukuda Y."/>
            <person name="Kondo H."/>
            <person name="Hirono I."/>
            <person name="Nakayasu C."/>
        </authorList>
    </citation>
    <scope>NUCLEOTIDE SEQUENCE [LARGE SCALE GENOMIC DNA]</scope>
    <source>
        <strain evidence="4 5">JBKA-6</strain>
    </source>
</reference>
<dbReference type="InterPro" id="IPR058240">
    <property type="entry name" value="rSAM_sf"/>
</dbReference>
<dbReference type="PANTHER" id="PTHR13932:SF5">
    <property type="entry name" value="RADICAL S-ADENOSYL METHIONINE DOMAIN-CONTAINING PROTEIN 1, MITOCHONDRIAL"/>
    <property type="match status" value="1"/>
</dbReference>
<dbReference type="InterPro" id="IPR004559">
    <property type="entry name" value="HemW-like"/>
</dbReference>
<keyword evidence="2" id="KW-0408">Iron</keyword>
<dbReference type="GO" id="GO:0006779">
    <property type="term" value="P:porphyrin-containing compound biosynthetic process"/>
    <property type="evidence" value="ECO:0007669"/>
    <property type="project" value="InterPro"/>
</dbReference>
<sequence>MSSIYVHIPFCNQRCSYCNFYFSTSLKKSVDIVNSICKELDIKKHFLKNKELSTLYFGGGTPSLLDPKHIGKIINHIKKYFSFREDIEITLEANPDDLKKSKLREFQSMGINRMSIGIQSFSDLDLKYMNRIHSAKEAIASVRDSSDIGFKNINIDMIYGIPISSDSRWRDNLNIAFSLGISHISAYALTIEKKTDLYYFIKKGTYKNVDEQHQADQFEILVEEAKKNDFVHYEISNFSKENYFSKHNCNYWMRNDYLGLGPSAHSFDGENRNWNVSNNTRYIEEIEKGGIYRGEKLSKKEQFNEMVMLGIRTIWGVDIKYISSFFGEEYRLHLEKTANSFIKEDLLIIDKDTLLLTDKGRFLADGIASSLFL</sequence>
<dbReference type="InterPro" id="IPR010723">
    <property type="entry name" value="HemN_C"/>
</dbReference>
<dbReference type="Gene3D" id="3.80.30.20">
    <property type="entry name" value="tm_1862 like domain"/>
    <property type="match status" value="1"/>
</dbReference>
<keyword evidence="2" id="KW-0949">S-adenosyl-L-methionine</keyword>
<name>A0A1J1EAG2_9FLAO</name>
<dbReference type="SFLD" id="SFLDF00562">
    <property type="entry name" value="HemN-like__clustered_with_heat"/>
    <property type="match status" value="1"/>
</dbReference>
<dbReference type="AlphaFoldDB" id="A0A1J1EAG2"/>
<dbReference type="GO" id="GO:0051539">
    <property type="term" value="F:4 iron, 4 sulfur cluster binding"/>
    <property type="evidence" value="ECO:0007669"/>
    <property type="project" value="UniProtKB-UniRule"/>
</dbReference>
<feature type="domain" description="Radical SAM core" evidence="3">
    <location>
        <begin position="1"/>
        <end position="231"/>
    </location>
</feature>
<dbReference type="OrthoDB" id="9808022at2"/>
<evidence type="ECO:0000313" key="5">
    <source>
        <dbReference type="Proteomes" id="UP000243197"/>
    </source>
</evidence>
<gene>
    <name evidence="4" type="ORF">JBKA6_0483</name>
</gene>
<dbReference type="SMART" id="SM00729">
    <property type="entry name" value="Elp3"/>
    <property type="match status" value="1"/>
</dbReference>
<dbReference type="SUPFAM" id="SSF102114">
    <property type="entry name" value="Radical SAM enzymes"/>
    <property type="match status" value="1"/>
</dbReference>
<dbReference type="GO" id="GO:0046872">
    <property type="term" value="F:metal ion binding"/>
    <property type="evidence" value="ECO:0007669"/>
    <property type="project" value="UniProtKB-UniRule"/>
</dbReference>
<evidence type="ECO:0000259" key="3">
    <source>
        <dbReference type="PROSITE" id="PS51918"/>
    </source>
</evidence>
<keyword evidence="2" id="KW-0963">Cytoplasm</keyword>
<dbReference type="GO" id="GO:0005737">
    <property type="term" value="C:cytoplasm"/>
    <property type="evidence" value="ECO:0007669"/>
    <property type="project" value="UniProtKB-SubCell"/>
</dbReference>
<keyword evidence="2" id="KW-0004">4Fe-4S</keyword>
<dbReference type="InterPro" id="IPR006638">
    <property type="entry name" value="Elp3/MiaA/NifB-like_rSAM"/>
</dbReference>
<keyword evidence="2" id="KW-0479">Metal-binding</keyword>
<dbReference type="CDD" id="cd01335">
    <property type="entry name" value="Radical_SAM"/>
    <property type="match status" value="1"/>
</dbReference>
<dbReference type="RefSeq" id="WP_096685532.1">
    <property type="nucleotide sequence ID" value="NZ_AP014564.1"/>
</dbReference>
<keyword evidence="2" id="KW-0349">Heme</keyword>
<dbReference type="SFLD" id="SFLDG01065">
    <property type="entry name" value="anaerobic_coproporphyrinogen-I"/>
    <property type="match status" value="1"/>
</dbReference>
<evidence type="ECO:0000313" key="4">
    <source>
        <dbReference type="EMBL" id="BAV94496.1"/>
    </source>
</evidence>
<dbReference type="SFLD" id="SFLDS00029">
    <property type="entry name" value="Radical_SAM"/>
    <property type="match status" value="1"/>
</dbReference>
<proteinExistence type="inferred from homology"/>
<keyword evidence="5" id="KW-1185">Reference proteome</keyword>
<comment type="function">
    <text evidence="2">Probably acts as a heme chaperone, transferring heme to an unknown acceptor. Binds one molecule of heme per monomer, possibly covalently. Binds 1 [4Fe-4S] cluster. The cluster is coordinated with 3 cysteines and an exchangeable S-adenosyl-L-methionine.</text>
</comment>
<evidence type="ECO:0000256" key="1">
    <source>
        <dbReference type="ARBA" id="ARBA00006100"/>
    </source>
</evidence>
<dbReference type="Pfam" id="PF06969">
    <property type="entry name" value="HemN_C"/>
    <property type="match status" value="1"/>
</dbReference>
<dbReference type="EMBL" id="AP014564">
    <property type="protein sequence ID" value="BAV94496.1"/>
    <property type="molecule type" value="Genomic_DNA"/>
</dbReference>
<dbReference type="Proteomes" id="UP000243197">
    <property type="component" value="Chromosome"/>
</dbReference>
<dbReference type="GO" id="GO:0004109">
    <property type="term" value="F:coproporphyrinogen oxidase activity"/>
    <property type="evidence" value="ECO:0007669"/>
    <property type="project" value="InterPro"/>
</dbReference>
<comment type="subcellular location">
    <subcellularLocation>
        <location evidence="2">Cytoplasm</location>
    </subcellularLocation>
</comment>
<dbReference type="PANTHER" id="PTHR13932">
    <property type="entry name" value="COPROPORPHYRINIGEN III OXIDASE"/>
    <property type="match status" value="1"/>
</dbReference>
<keyword evidence="2" id="KW-0143">Chaperone</keyword>
<dbReference type="KEGG" id="ise:JBKA6_0483"/>
<comment type="similarity">
    <text evidence="1">Belongs to the anaerobic coproporphyrinogen-III oxidase family. HemW subfamily.</text>
</comment>
<dbReference type="InterPro" id="IPR023404">
    <property type="entry name" value="rSAM_horseshoe"/>
</dbReference>